<keyword evidence="1 3" id="KW-0732">Signal</keyword>
<name>A0A1S1MMQ5_9GAMM</name>
<evidence type="ECO:0000313" key="6">
    <source>
        <dbReference type="EMBL" id="OHU89683.1"/>
    </source>
</evidence>
<evidence type="ECO:0000256" key="2">
    <source>
        <dbReference type="ARBA" id="ARBA00023157"/>
    </source>
</evidence>
<evidence type="ECO:0008006" key="8">
    <source>
        <dbReference type="Google" id="ProtNLM"/>
    </source>
</evidence>
<dbReference type="PANTHER" id="PTHR42535">
    <property type="entry name" value="OOKINETE PROTEIN, PUTATIVE-RELATED"/>
    <property type="match status" value="1"/>
</dbReference>
<keyword evidence="7" id="KW-1185">Reference proteome</keyword>
<comment type="caution">
    <text evidence="6">The sequence shown here is derived from an EMBL/GenBank/DDBJ whole genome shotgun (WGS) entry which is preliminary data.</text>
</comment>
<evidence type="ECO:0000313" key="7">
    <source>
        <dbReference type="Proteomes" id="UP000179786"/>
    </source>
</evidence>
<organism evidence="6 7">
    <name type="scientific">Pseudoalteromonas amylolytica</name>
    <dbReference type="NCBI Taxonomy" id="1859457"/>
    <lineage>
        <taxon>Bacteria</taxon>
        <taxon>Pseudomonadati</taxon>
        <taxon>Pseudomonadota</taxon>
        <taxon>Gammaproteobacteria</taxon>
        <taxon>Alteromonadales</taxon>
        <taxon>Pseudoalteromonadaceae</taxon>
        <taxon>Pseudoalteromonas</taxon>
    </lineage>
</organism>
<dbReference type="SUPFAM" id="SSF49899">
    <property type="entry name" value="Concanavalin A-like lectins/glucanases"/>
    <property type="match status" value="1"/>
</dbReference>
<feature type="domain" description="Laminin G" evidence="4">
    <location>
        <begin position="90"/>
        <end position="223"/>
    </location>
</feature>
<evidence type="ECO:0000259" key="4">
    <source>
        <dbReference type="SMART" id="SM00282"/>
    </source>
</evidence>
<dbReference type="RefSeq" id="WP_070986310.1">
    <property type="nucleotide sequence ID" value="NZ_MKJU01000028.1"/>
</dbReference>
<dbReference type="PANTHER" id="PTHR42535:SF2">
    <property type="entry name" value="CHROMOSOME UNDETERMINED SCAFFOLD_146, WHOLE GENOME SHOTGUN SEQUENCE"/>
    <property type="match status" value="1"/>
</dbReference>
<dbReference type="CDD" id="cd00110">
    <property type="entry name" value="LamG"/>
    <property type="match status" value="1"/>
</dbReference>
<feature type="domain" description="LamG-like jellyroll fold" evidence="5">
    <location>
        <begin position="90"/>
        <end position="228"/>
    </location>
</feature>
<protein>
    <recommendedName>
        <fullName evidence="8">LamG-like jellyroll fold domain-containing protein</fullName>
    </recommendedName>
</protein>
<sequence length="395" mass="43059">MKRVTLLLCGSFLLFIQSALASVSTDKLMAYWSGAVFGDQAEDVSVNTHWGSLVGGMSSSAGVIGNGFSFDGANGHIKVADSDAWDFSNQDFTISFWINPRAYTASYTRVMTQWQWNGGSNRAWQFYINSGRLTFAANGAFSIRTASQLATNQWHHITLTRTGSVARIYINGVVDVTNNSAGATLNNSSTFMLIGAVIDRNGVTAHPGDMLNGQMDEIRVYHRALTDTEIQVLADPTAQEPISWQPEPNTTSLFYPAATNCSMEDDVSTPVAHAYRGSYEVSQGKIMTCNLPVNPGKYIARIVFDHLANEMVSPQCKVGIINATRGSTATNTHLMMLSKDGGLVDVFVYEDLGIAEAYSNGHPHNTLVLTCEHGSFSADSWVRYGVIRVDYAVEQ</sequence>
<dbReference type="STRING" id="1859457.BET10_16290"/>
<dbReference type="InterPro" id="IPR006558">
    <property type="entry name" value="LamG-like"/>
</dbReference>
<dbReference type="SMART" id="SM00282">
    <property type="entry name" value="LamG"/>
    <property type="match status" value="1"/>
</dbReference>
<dbReference type="EMBL" id="MKJU01000028">
    <property type="protein sequence ID" value="OHU89683.1"/>
    <property type="molecule type" value="Genomic_DNA"/>
</dbReference>
<reference evidence="6 7" key="1">
    <citation type="submission" date="2016-09" db="EMBL/GenBank/DDBJ databases">
        <title>Pseudoalteromonas amylolytica sp. nov., isolated from the surface seawater.</title>
        <authorList>
            <person name="Wu Y.-H."/>
            <person name="Cheng H."/>
            <person name="Jin X.-B."/>
            <person name="Wang C.-S."/>
            <person name="Xu X.-W."/>
        </authorList>
    </citation>
    <scope>NUCLEOTIDE SEQUENCE [LARGE SCALE GENOMIC DNA]</scope>
    <source>
        <strain evidence="6 7">JW1</strain>
    </source>
</reference>
<evidence type="ECO:0000256" key="1">
    <source>
        <dbReference type="ARBA" id="ARBA00022729"/>
    </source>
</evidence>
<dbReference type="Gene3D" id="2.60.120.200">
    <property type="match status" value="1"/>
</dbReference>
<dbReference type="Pfam" id="PF13385">
    <property type="entry name" value="Laminin_G_3"/>
    <property type="match status" value="1"/>
</dbReference>
<keyword evidence="2" id="KW-1015">Disulfide bond</keyword>
<dbReference type="InterPro" id="IPR001791">
    <property type="entry name" value="Laminin_G"/>
</dbReference>
<proteinExistence type="predicted"/>
<feature type="chain" id="PRO_5010366139" description="LamG-like jellyroll fold domain-containing protein" evidence="3">
    <location>
        <begin position="22"/>
        <end position="395"/>
    </location>
</feature>
<dbReference type="SMART" id="SM00560">
    <property type="entry name" value="LamGL"/>
    <property type="match status" value="1"/>
</dbReference>
<evidence type="ECO:0000256" key="3">
    <source>
        <dbReference type="SAM" id="SignalP"/>
    </source>
</evidence>
<feature type="signal peptide" evidence="3">
    <location>
        <begin position="1"/>
        <end position="21"/>
    </location>
</feature>
<dbReference type="AlphaFoldDB" id="A0A1S1MMQ5"/>
<evidence type="ECO:0000259" key="5">
    <source>
        <dbReference type="SMART" id="SM00560"/>
    </source>
</evidence>
<gene>
    <name evidence="6" type="ORF">BET10_16290</name>
</gene>
<dbReference type="Proteomes" id="UP000179786">
    <property type="component" value="Unassembled WGS sequence"/>
</dbReference>
<dbReference type="InterPro" id="IPR013320">
    <property type="entry name" value="ConA-like_dom_sf"/>
</dbReference>
<dbReference type="OrthoDB" id="338827at2"/>
<accession>A0A1S1MMQ5</accession>